<evidence type="ECO:0000256" key="7">
    <source>
        <dbReference type="ARBA" id="ARBA00022695"/>
    </source>
</evidence>
<dbReference type="HOGENOM" id="CLU_048437_0_2_7"/>
<evidence type="ECO:0000259" key="16">
    <source>
        <dbReference type="SMART" id="SM00904"/>
    </source>
</evidence>
<dbReference type="NCBIfam" id="TIGR00083">
    <property type="entry name" value="ribF"/>
    <property type="match status" value="1"/>
</dbReference>
<comment type="catalytic activity">
    <reaction evidence="13 15">
        <text>riboflavin + ATP = FMN + ADP + H(+)</text>
        <dbReference type="Rhea" id="RHEA:14357"/>
        <dbReference type="ChEBI" id="CHEBI:15378"/>
        <dbReference type="ChEBI" id="CHEBI:30616"/>
        <dbReference type="ChEBI" id="CHEBI:57986"/>
        <dbReference type="ChEBI" id="CHEBI:58210"/>
        <dbReference type="ChEBI" id="CHEBI:456216"/>
        <dbReference type="EC" id="2.7.1.26"/>
    </reaction>
</comment>
<dbReference type="PANTHER" id="PTHR22749">
    <property type="entry name" value="RIBOFLAVIN KINASE/FMN ADENYLYLTRANSFERASE"/>
    <property type="match status" value="1"/>
</dbReference>
<dbReference type="SMART" id="SM00904">
    <property type="entry name" value="Flavokinase"/>
    <property type="match status" value="1"/>
</dbReference>
<evidence type="ECO:0000256" key="14">
    <source>
        <dbReference type="ARBA" id="ARBA00049494"/>
    </source>
</evidence>
<dbReference type="SUPFAM" id="SSF82114">
    <property type="entry name" value="Riboflavin kinase-like"/>
    <property type="match status" value="1"/>
</dbReference>
<dbReference type="InterPro" id="IPR015865">
    <property type="entry name" value="Riboflavin_kinase_bac/euk"/>
</dbReference>
<dbReference type="Gene3D" id="3.40.50.620">
    <property type="entry name" value="HUPs"/>
    <property type="match status" value="1"/>
</dbReference>
<dbReference type="GO" id="GO:0005524">
    <property type="term" value="F:ATP binding"/>
    <property type="evidence" value="ECO:0007669"/>
    <property type="project" value="UniProtKB-UniRule"/>
</dbReference>
<keyword evidence="12" id="KW-0511">Multifunctional enzyme</keyword>
<keyword evidence="7 15" id="KW-0548">Nucleotidyltransferase</keyword>
<evidence type="ECO:0000256" key="3">
    <source>
        <dbReference type="ARBA" id="ARBA00005201"/>
    </source>
</evidence>
<dbReference type="InterPro" id="IPR014729">
    <property type="entry name" value="Rossmann-like_a/b/a_fold"/>
</dbReference>
<dbReference type="InterPro" id="IPR023465">
    <property type="entry name" value="Riboflavin_kinase_dom_sf"/>
</dbReference>
<dbReference type="FunFam" id="2.40.30.30:FF:000003">
    <property type="entry name" value="Riboflavin biosynthesis protein"/>
    <property type="match status" value="1"/>
</dbReference>
<keyword evidence="18" id="KW-1185">Reference proteome</keyword>
<dbReference type="GO" id="GO:0008531">
    <property type="term" value="F:riboflavin kinase activity"/>
    <property type="evidence" value="ECO:0007669"/>
    <property type="project" value="UniProtKB-UniRule"/>
</dbReference>
<gene>
    <name evidence="17" type="primary">ribC</name>
    <name evidence="17" type="ordered locus">BMS_0117</name>
</gene>
<dbReference type="Gene3D" id="2.40.30.30">
    <property type="entry name" value="Riboflavin kinase-like"/>
    <property type="match status" value="1"/>
</dbReference>
<keyword evidence="10 15" id="KW-0274">FAD</keyword>
<dbReference type="EMBL" id="FQ312005">
    <property type="protein sequence ID" value="CBW25055.1"/>
    <property type="molecule type" value="Genomic_DNA"/>
</dbReference>
<dbReference type="eggNOG" id="COG0196">
    <property type="taxonomic scope" value="Bacteria"/>
</dbReference>
<evidence type="ECO:0000256" key="12">
    <source>
        <dbReference type="ARBA" id="ARBA00023268"/>
    </source>
</evidence>
<proteinExistence type="inferred from homology"/>
<keyword evidence="4 15" id="KW-0285">Flavoprotein</keyword>
<dbReference type="InterPro" id="IPR023468">
    <property type="entry name" value="Riboflavin_kinase"/>
</dbReference>
<sequence length="307" mass="35082">MKKIQSLNEIENKRFAVTIGNFDGVHVGHQSIIKEIKEVCSQEDLAFVLISFNPHPLRILNPKENFLINTYDEKEVLISELGVDYFLEIPFDRDLSTMEPSLFLDNYILVNKNIHSLYMGHDFAFGANKAGNFIFAKDYCKGVNVEKMKRFNPNEETVSSSVVRKLIESGDVDKVRDLLGRNFFLTGNIVKGAGRGKQIGFPTANISYNSERITPKVGVYITTVEIRGMVYFSITNIGFNPTFVDEGKKTVETNIFDFDEDIYGEDLKVSFIKRIRDEKKFNSVNELVDQIKSDVDEAKKYFKEESC</sequence>
<evidence type="ECO:0000256" key="15">
    <source>
        <dbReference type="PIRNR" id="PIRNR004491"/>
    </source>
</evidence>
<comment type="pathway">
    <text evidence="2 15">Cofactor biosynthesis; FAD biosynthesis; FAD from FMN: step 1/1.</text>
</comment>
<dbReference type="EC" id="2.7.1.26" evidence="15"/>
<organism evidence="17 18">
    <name type="scientific">Halobacteriovorax marinus (strain ATCC BAA-682 / DSM 15412 / SJ)</name>
    <name type="common">Bacteriovorax marinus</name>
    <dbReference type="NCBI Taxonomy" id="862908"/>
    <lineage>
        <taxon>Bacteria</taxon>
        <taxon>Pseudomonadati</taxon>
        <taxon>Bdellovibrionota</taxon>
        <taxon>Bacteriovoracia</taxon>
        <taxon>Bacteriovoracales</taxon>
        <taxon>Halobacteriovoraceae</taxon>
        <taxon>Halobacteriovorax</taxon>
    </lineage>
</organism>
<feature type="domain" description="Riboflavin kinase" evidence="16">
    <location>
        <begin position="178"/>
        <end position="303"/>
    </location>
</feature>
<dbReference type="NCBIfam" id="TIGR00125">
    <property type="entry name" value="cyt_tran_rel"/>
    <property type="match status" value="1"/>
</dbReference>
<evidence type="ECO:0000256" key="8">
    <source>
        <dbReference type="ARBA" id="ARBA00022741"/>
    </source>
</evidence>
<dbReference type="UniPathway" id="UPA00276">
    <property type="reaction ID" value="UER00406"/>
</dbReference>
<name>E1X299_HALMS</name>
<dbReference type="FunFam" id="3.40.50.620:FF:000021">
    <property type="entry name" value="Riboflavin biosynthesis protein"/>
    <property type="match status" value="1"/>
</dbReference>
<dbReference type="OrthoDB" id="5289144at2"/>
<dbReference type="UniPathway" id="UPA00277">
    <property type="reaction ID" value="UER00407"/>
</dbReference>
<dbReference type="CDD" id="cd02064">
    <property type="entry name" value="FAD_synthetase_N"/>
    <property type="match status" value="1"/>
</dbReference>
<dbReference type="GO" id="GO:0006747">
    <property type="term" value="P:FAD biosynthetic process"/>
    <property type="evidence" value="ECO:0007669"/>
    <property type="project" value="UniProtKB-UniRule"/>
</dbReference>
<evidence type="ECO:0000256" key="13">
    <source>
        <dbReference type="ARBA" id="ARBA00047880"/>
    </source>
</evidence>
<keyword evidence="5 15" id="KW-0288">FMN</keyword>
<dbReference type="InterPro" id="IPR015864">
    <property type="entry name" value="FAD_synthase"/>
</dbReference>
<dbReference type="Pfam" id="PF01687">
    <property type="entry name" value="Flavokinase"/>
    <property type="match status" value="1"/>
</dbReference>
<dbReference type="NCBIfam" id="NF004162">
    <property type="entry name" value="PRK05627.1-5"/>
    <property type="match status" value="1"/>
</dbReference>
<dbReference type="GO" id="GO:0003919">
    <property type="term" value="F:FMN adenylyltransferase activity"/>
    <property type="evidence" value="ECO:0007669"/>
    <property type="project" value="UniProtKB-UniRule"/>
</dbReference>
<reference evidence="18" key="1">
    <citation type="journal article" date="2013" name="ISME J.">
        <title>A small predatory core genome in the divergent marine Bacteriovorax marinus SJ and the terrestrial Bdellovibrio bacteriovorus.</title>
        <authorList>
            <person name="Crossman L.C."/>
            <person name="Chen H."/>
            <person name="Cerdeno-Tarraga A.M."/>
            <person name="Brooks K."/>
            <person name="Quail M.A."/>
            <person name="Pineiro S.A."/>
            <person name="Hobley L."/>
            <person name="Sockett R.E."/>
            <person name="Bentley S.D."/>
            <person name="Parkhill J."/>
            <person name="Williams H.N."/>
            <person name="Stine O.C."/>
        </authorList>
    </citation>
    <scope>NUCLEOTIDE SEQUENCE [LARGE SCALE GENOMIC DNA]</scope>
    <source>
        <strain evidence="18">ATCC BAA-682 / DSM 15412 / SJ</strain>
    </source>
</reference>
<evidence type="ECO:0000256" key="11">
    <source>
        <dbReference type="ARBA" id="ARBA00022840"/>
    </source>
</evidence>
<dbReference type="Proteomes" id="UP000008963">
    <property type="component" value="Chromosome"/>
</dbReference>
<dbReference type="PATRIC" id="fig|862908.3.peg.112"/>
<keyword evidence="9 15" id="KW-0418">Kinase</keyword>
<dbReference type="AlphaFoldDB" id="E1X299"/>
<evidence type="ECO:0000313" key="18">
    <source>
        <dbReference type="Proteomes" id="UP000008963"/>
    </source>
</evidence>
<dbReference type="KEGG" id="bmx:BMS_0117"/>
<dbReference type="GO" id="GO:0009398">
    <property type="term" value="P:FMN biosynthetic process"/>
    <property type="evidence" value="ECO:0007669"/>
    <property type="project" value="UniProtKB-UniRule"/>
</dbReference>
<keyword evidence="6 15" id="KW-0808">Transferase</keyword>
<comment type="similarity">
    <text evidence="15">Belongs to the ribF family.</text>
</comment>
<comment type="pathway">
    <text evidence="3 15">Cofactor biosynthesis; FMN biosynthesis; FMN from riboflavin (ATP route): step 1/1.</text>
</comment>
<evidence type="ECO:0000256" key="9">
    <source>
        <dbReference type="ARBA" id="ARBA00022777"/>
    </source>
</evidence>
<dbReference type="InterPro" id="IPR002606">
    <property type="entry name" value="Riboflavin_kinase_bac"/>
</dbReference>
<protein>
    <recommendedName>
        <fullName evidence="15">Riboflavin biosynthesis protein</fullName>
    </recommendedName>
    <domain>
        <recommendedName>
            <fullName evidence="15">Riboflavin kinase</fullName>
            <ecNumber evidence="15">2.7.1.26</ecNumber>
        </recommendedName>
        <alternativeName>
            <fullName evidence="15">Flavokinase</fullName>
        </alternativeName>
    </domain>
    <domain>
        <recommendedName>
            <fullName evidence="15">FMN adenylyltransferase</fullName>
            <ecNumber evidence="15">2.7.7.2</ecNumber>
        </recommendedName>
        <alternativeName>
            <fullName evidence="15">FAD pyrophosphorylase</fullName>
        </alternativeName>
        <alternativeName>
            <fullName evidence="15">FAD synthase</fullName>
        </alternativeName>
    </domain>
</protein>
<keyword evidence="8 15" id="KW-0547">Nucleotide-binding</keyword>
<dbReference type="InterPro" id="IPR004821">
    <property type="entry name" value="Cyt_trans-like"/>
</dbReference>
<dbReference type="Pfam" id="PF06574">
    <property type="entry name" value="FAD_syn"/>
    <property type="match status" value="1"/>
</dbReference>
<evidence type="ECO:0000256" key="5">
    <source>
        <dbReference type="ARBA" id="ARBA00022643"/>
    </source>
</evidence>
<dbReference type="RefSeq" id="WP_014242844.1">
    <property type="nucleotide sequence ID" value="NC_016620.1"/>
</dbReference>
<evidence type="ECO:0000256" key="1">
    <source>
        <dbReference type="ARBA" id="ARBA00002121"/>
    </source>
</evidence>
<evidence type="ECO:0000256" key="4">
    <source>
        <dbReference type="ARBA" id="ARBA00022630"/>
    </source>
</evidence>
<comment type="catalytic activity">
    <reaction evidence="14 15">
        <text>FMN + ATP + H(+) = FAD + diphosphate</text>
        <dbReference type="Rhea" id="RHEA:17237"/>
        <dbReference type="ChEBI" id="CHEBI:15378"/>
        <dbReference type="ChEBI" id="CHEBI:30616"/>
        <dbReference type="ChEBI" id="CHEBI:33019"/>
        <dbReference type="ChEBI" id="CHEBI:57692"/>
        <dbReference type="ChEBI" id="CHEBI:58210"/>
        <dbReference type="EC" id="2.7.7.2"/>
    </reaction>
</comment>
<comment type="function">
    <text evidence="1">Catalyzes the phosphorylation of riboflavin to FMN followed by the adenylation of FMN to FAD.</text>
</comment>
<dbReference type="PIRSF" id="PIRSF004491">
    <property type="entry name" value="FAD_Synth"/>
    <property type="match status" value="1"/>
</dbReference>
<dbReference type="EC" id="2.7.7.2" evidence="15"/>
<evidence type="ECO:0000256" key="6">
    <source>
        <dbReference type="ARBA" id="ARBA00022679"/>
    </source>
</evidence>
<dbReference type="STRING" id="862908.BMS_0117"/>
<accession>E1X299</accession>
<dbReference type="PANTHER" id="PTHR22749:SF6">
    <property type="entry name" value="RIBOFLAVIN KINASE"/>
    <property type="match status" value="1"/>
</dbReference>
<evidence type="ECO:0000256" key="2">
    <source>
        <dbReference type="ARBA" id="ARBA00004726"/>
    </source>
</evidence>
<dbReference type="SUPFAM" id="SSF52374">
    <property type="entry name" value="Nucleotidylyl transferase"/>
    <property type="match status" value="1"/>
</dbReference>
<evidence type="ECO:0000313" key="17">
    <source>
        <dbReference type="EMBL" id="CBW25055.1"/>
    </source>
</evidence>
<keyword evidence="11 15" id="KW-0067">ATP-binding</keyword>
<evidence type="ECO:0000256" key="10">
    <source>
        <dbReference type="ARBA" id="ARBA00022827"/>
    </source>
</evidence>
<dbReference type="GO" id="GO:0009231">
    <property type="term" value="P:riboflavin biosynthetic process"/>
    <property type="evidence" value="ECO:0007669"/>
    <property type="project" value="InterPro"/>
</dbReference>